<dbReference type="EMBL" id="JBHTHY010000003">
    <property type="protein sequence ID" value="MFD0796640.1"/>
    <property type="molecule type" value="Genomic_DNA"/>
</dbReference>
<reference evidence="2" key="1">
    <citation type="journal article" date="2019" name="Int. J. Syst. Evol. Microbiol.">
        <title>The Global Catalogue of Microorganisms (GCM) 10K type strain sequencing project: providing services to taxonomists for standard genome sequencing and annotation.</title>
        <authorList>
            <consortium name="The Broad Institute Genomics Platform"/>
            <consortium name="The Broad Institute Genome Sequencing Center for Infectious Disease"/>
            <person name="Wu L."/>
            <person name="Ma J."/>
        </authorList>
    </citation>
    <scope>NUCLEOTIDE SEQUENCE [LARGE SCALE GENOMIC DNA]</scope>
    <source>
        <strain evidence="2">CCUG 61948</strain>
    </source>
</reference>
<name>A0ABW3B0J4_9FLAO</name>
<proteinExistence type="predicted"/>
<comment type="caution">
    <text evidence="1">The sequence shown here is derived from an EMBL/GenBank/DDBJ whole genome shotgun (WGS) entry which is preliminary data.</text>
</comment>
<gene>
    <name evidence="1" type="ORF">ACFQZJ_04155</name>
</gene>
<protein>
    <submittedName>
        <fullName evidence="1">Uncharacterized protein</fullName>
    </submittedName>
</protein>
<evidence type="ECO:0000313" key="1">
    <source>
        <dbReference type="EMBL" id="MFD0796640.1"/>
    </source>
</evidence>
<organism evidence="1 2">
    <name type="scientific">Maribacter chungangensis</name>
    <dbReference type="NCBI Taxonomy" id="1069117"/>
    <lineage>
        <taxon>Bacteria</taxon>
        <taxon>Pseudomonadati</taxon>
        <taxon>Bacteroidota</taxon>
        <taxon>Flavobacteriia</taxon>
        <taxon>Flavobacteriales</taxon>
        <taxon>Flavobacteriaceae</taxon>
        <taxon>Maribacter</taxon>
    </lineage>
</organism>
<keyword evidence="2" id="KW-1185">Reference proteome</keyword>
<dbReference type="Proteomes" id="UP001597012">
    <property type="component" value="Unassembled WGS sequence"/>
</dbReference>
<sequence length="49" mass="5525">MEVKVLIGNRIGQNTEIIKLAEEHESTFGSFVSGKPIGNKYEQLYFPLV</sequence>
<dbReference type="RefSeq" id="WP_379932522.1">
    <property type="nucleotide sequence ID" value="NZ_JBHTHY010000003.1"/>
</dbReference>
<evidence type="ECO:0000313" key="2">
    <source>
        <dbReference type="Proteomes" id="UP001597012"/>
    </source>
</evidence>
<accession>A0ABW3B0J4</accession>